<dbReference type="AlphaFoldDB" id="A0A4Z0R2C4"/>
<dbReference type="RefSeq" id="WP_135549008.1">
    <property type="nucleotide sequence ID" value="NZ_SPQQ01000006.1"/>
</dbReference>
<protein>
    <submittedName>
        <fullName evidence="2">Uncharacterized protein</fullName>
    </submittedName>
</protein>
<comment type="caution">
    <text evidence="2">The sequence shown here is derived from an EMBL/GenBank/DDBJ whole genome shotgun (WGS) entry which is preliminary data.</text>
</comment>
<keyword evidence="3" id="KW-1185">Reference proteome</keyword>
<sequence length="139" mass="14207">MGFLDNLKKQLTLVQVKYLGGHPELSGPSTLGLGSSEGKLILNAGIRPLLEIPLSDIVGLTLEKASHRSAGKAAAGAIIGGALTGGIGLLAGAAFGGRKKDDSVIVLTVKYGVANVDLFFSGANIDTAKTYPQVAKLLH</sequence>
<organism evidence="2 3">
    <name type="scientific">Desulfosporosinus fructosivorans</name>
    <dbReference type="NCBI Taxonomy" id="2018669"/>
    <lineage>
        <taxon>Bacteria</taxon>
        <taxon>Bacillati</taxon>
        <taxon>Bacillota</taxon>
        <taxon>Clostridia</taxon>
        <taxon>Eubacteriales</taxon>
        <taxon>Desulfitobacteriaceae</taxon>
        <taxon>Desulfosporosinus</taxon>
    </lineage>
</organism>
<keyword evidence="1" id="KW-0472">Membrane</keyword>
<name>A0A4Z0R2C4_9FIRM</name>
<feature type="transmembrane region" description="Helical" evidence="1">
    <location>
        <begin position="73"/>
        <end position="95"/>
    </location>
</feature>
<keyword evidence="1" id="KW-0812">Transmembrane</keyword>
<evidence type="ECO:0000313" key="2">
    <source>
        <dbReference type="EMBL" id="TGE36908.1"/>
    </source>
</evidence>
<evidence type="ECO:0000256" key="1">
    <source>
        <dbReference type="SAM" id="Phobius"/>
    </source>
</evidence>
<gene>
    <name evidence="2" type="ORF">E4K67_17575</name>
</gene>
<reference evidence="2 3" key="1">
    <citation type="submission" date="2019-03" db="EMBL/GenBank/DDBJ databases">
        <title>Draft Genome Sequence of Desulfosporosinus fructosivorans Strain 63.6F, Isolated from Marine Sediment in the Baltic Sea.</title>
        <authorList>
            <person name="Hausmann B."/>
            <person name="Vandieken V."/>
            <person name="Pjevac P."/>
            <person name="Schreck K."/>
            <person name="Herbold C.W."/>
            <person name="Loy A."/>
        </authorList>
    </citation>
    <scope>NUCLEOTIDE SEQUENCE [LARGE SCALE GENOMIC DNA]</scope>
    <source>
        <strain evidence="2 3">63.6F</strain>
    </source>
</reference>
<proteinExistence type="predicted"/>
<dbReference type="EMBL" id="SPQQ01000006">
    <property type="protein sequence ID" value="TGE36908.1"/>
    <property type="molecule type" value="Genomic_DNA"/>
</dbReference>
<accession>A0A4Z0R2C4</accession>
<evidence type="ECO:0000313" key="3">
    <source>
        <dbReference type="Proteomes" id="UP000298460"/>
    </source>
</evidence>
<dbReference type="Proteomes" id="UP000298460">
    <property type="component" value="Unassembled WGS sequence"/>
</dbReference>
<keyword evidence="1" id="KW-1133">Transmembrane helix</keyword>